<dbReference type="PANTHER" id="PTHR47197">
    <property type="entry name" value="PROTEIN NIRF"/>
    <property type="match status" value="1"/>
</dbReference>
<dbReference type="Pfam" id="PF16819">
    <property type="entry name" value="DUF5074"/>
    <property type="match status" value="1"/>
</dbReference>
<reference evidence="1 2" key="1">
    <citation type="submission" date="2016-03" db="EMBL/GenBank/DDBJ databases">
        <title>Niastella vici sp. nov., isolated from farmland soil.</title>
        <authorList>
            <person name="Chen L."/>
            <person name="Wang D."/>
            <person name="Yang S."/>
            <person name="Wang G."/>
        </authorList>
    </citation>
    <scope>NUCLEOTIDE SEQUENCE [LARGE SCALE GENOMIC DNA]</scope>
    <source>
        <strain evidence="1 2">DJ57</strain>
    </source>
</reference>
<dbReference type="Gene3D" id="2.130.10.10">
    <property type="entry name" value="YVTN repeat-like/Quinoprotein amine dehydrogenase"/>
    <property type="match status" value="1"/>
</dbReference>
<accession>A0A1V9FWB4</accession>
<dbReference type="InterPro" id="IPR051200">
    <property type="entry name" value="Host-pathogen_enzymatic-act"/>
</dbReference>
<sequence length="354" mass="37953">MKQIRFVLPLVALVAGMVSCKKDDINTDTPPVATGVYVLSEGKFNNNNTTLTYYNFNTGVATTDYFANVNGSGLGDTGNDLLIYGSKAYIVMNGSSYVEVIDVMTATALKNIPFKNGSVYRLPRYAVAYKDKVLVSAYDGTVAVIDTTSLAIEKNIMVGANPEQMAISGDKLYVANSGGFNPIFDSTISVVSLSTFTELQKIVVGVNPFSVVADNAGNIYVGCTGDYVSIKPKLVKVSTATNSVVKSADTAVGNLRYFNGQLYANGGYLGVPYVRVLSTTDFSQKSSNFITDGTRVTTPYGLNIDANSGDVYITDAKDYNSSGEVFCFDKNGKKKFSFKVTPGISPNTVAFIRQ</sequence>
<dbReference type="OrthoDB" id="792648at2"/>
<dbReference type="InterPro" id="IPR031815">
    <property type="entry name" value="DUF5074"/>
</dbReference>
<dbReference type="PANTHER" id="PTHR47197:SF3">
    <property type="entry name" value="DIHYDRO-HEME D1 DEHYDROGENASE"/>
    <property type="match status" value="1"/>
</dbReference>
<dbReference type="RefSeq" id="WP_081148450.1">
    <property type="nucleotide sequence ID" value="NZ_LVYD01000049.1"/>
</dbReference>
<evidence type="ECO:0000313" key="2">
    <source>
        <dbReference type="Proteomes" id="UP000192796"/>
    </source>
</evidence>
<dbReference type="STRING" id="1703345.A3860_26890"/>
<comment type="caution">
    <text evidence="1">The sequence shown here is derived from an EMBL/GenBank/DDBJ whole genome shotgun (WGS) entry which is preliminary data.</text>
</comment>
<dbReference type="AlphaFoldDB" id="A0A1V9FWB4"/>
<proteinExistence type="predicted"/>
<dbReference type="Proteomes" id="UP000192796">
    <property type="component" value="Unassembled WGS sequence"/>
</dbReference>
<dbReference type="PROSITE" id="PS51257">
    <property type="entry name" value="PROKAR_LIPOPROTEIN"/>
    <property type="match status" value="1"/>
</dbReference>
<dbReference type="EMBL" id="LVYD01000049">
    <property type="protein sequence ID" value="OQP62641.1"/>
    <property type="molecule type" value="Genomic_DNA"/>
</dbReference>
<name>A0A1V9FWB4_9BACT</name>
<gene>
    <name evidence="1" type="ORF">A3860_26890</name>
</gene>
<evidence type="ECO:0000313" key="1">
    <source>
        <dbReference type="EMBL" id="OQP62641.1"/>
    </source>
</evidence>
<evidence type="ECO:0008006" key="3">
    <source>
        <dbReference type="Google" id="ProtNLM"/>
    </source>
</evidence>
<dbReference type="InterPro" id="IPR015943">
    <property type="entry name" value="WD40/YVTN_repeat-like_dom_sf"/>
</dbReference>
<dbReference type="SUPFAM" id="SSF63825">
    <property type="entry name" value="YWTD domain"/>
    <property type="match status" value="1"/>
</dbReference>
<organism evidence="1 2">
    <name type="scientific">Niastella vici</name>
    <dbReference type="NCBI Taxonomy" id="1703345"/>
    <lineage>
        <taxon>Bacteria</taxon>
        <taxon>Pseudomonadati</taxon>
        <taxon>Bacteroidota</taxon>
        <taxon>Chitinophagia</taxon>
        <taxon>Chitinophagales</taxon>
        <taxon>Chitinophagaceae</taxon>
        <taxon>Niastella</taxon>
    </lineage>
</organism>
<protein>
    <recommendedName>
        <fullName evidence="3">Cell surface protein</fullName>
    </recommendedName>
</protein>
<keyword evidence="2" id="KW-1185">Reference proteome</keyword>